<gene>
    <name evidence="2" type="ORF">HMPREF0731_1762</name>
</gene>
<sequence length="171" mass="19164">MSQPIATERRLLTGPEFEVVSRSHYPVLCGLERPALVELARLLRDYHGKARDVARERRRAQRGKAEPRGTNPDVAPDGLTRKKQVFASALKRVNKELSRQNAAPEPESQGENARRALAMKRAARMHRHPSRRTARLGMNPVESQAVPGTIDPRQVGSVSQQVRNHQGKKDS</sequence>
<dbReference type="Proteomes" id="UP000005324">
    <property type="component" value="Unassembled WGS sequence"/>
</dbReference>
<feature type="compositionally biased region" description="Basic residues" evidence="1">
    <location>
        <begin position="117"/>
        <end position="134"/>
    </location>
</feature>
<name>D5RL01_9PROT</name>
<dbReference type="AlphaFoldDB" id="D5RL01"/>
<dbReference type="EMBL" id="ADVL01000288">
    <property type="protein sequence ID" value="EFH12027.1"/>
    <property type="molecule type" value="Genomic_DNA"/>
</dbReference>
<feature type="region of interest" description="Disordered" evidence="1">
    <location>
        <begin position="50"/>
        <end position="80"/>
    </location>
</feature>
<reference evidence="2 3" key="1">
    <citation type="submission" date="2010-04" db="EMBL/GenBank/DDBJ databases">
        <authorList>
            <person name="Qin X."/>
            <person name="Bachman B."/>
            <person name="Battles P."/>
            <person name="Bell A."/>
            <person name="Bess C."/>
            <person name="Bickham C."/>
            <person name="Chaboub L."/>
            <person name="Chen D."/>
            <person name="Coyle M."/>
            <person name="Deiros D.R."/>
            <person name="Dinh H."/>
            <person name="Forbes L."/>
            <person name="Fowler G."/>
            <person name="Francisco L."/>
            <person name="Fu Q."/>
            <person name="Gubbala S."/>
            <person name="Hale W."/>
            <person name="Han Y."/>
            <person name="Hemphill L."/>
            <person name="Highlander S.K."/>
            <person name="Hirani K."/>
            <person name="Hogues M."/>
            <person name="Jackson L."/>
            <person name="Jakkamsetti A."/>
            <person name="Javaid M."/>
            <person name="Jiang H."/>
            <person name="Korchina V."/>
            <person name="Kovar C."/>
            <person name="Lara F."/>
            <person name="Lee S."/>
            <person name="Mata R."/>
            <person name="Mathew T."/>
            <person name="Moen C."/>
            <person name="Morales K."/>
            <person name="Munidasa M."/>
            <person name="Nazareth L."/>
            <person name="Ngo R."/>
            <person name="Nguyen L."/>
            <person name="Okwuonu G."/>
            <person name="Ongeri F."/>
            <person name="Patil S."/>
            <person name="Petrosino J."/>
            <person name="Pham C."/>
            <person name="Pham P."/>
            <person name="Pu L.-L."/>
            <person name="Puazo M."/>
            <person name="Raj R."/>
            <person name="Reid J."/>
            <person name="Rouhana J."/>
            <person name="Saada N."/>
            <person name="Shang Y."/>
            <person name="Simmons D."/>
            <person name="Thornton R."/>
            <person name="Warren J."/>
            <person name="Weissenberger G."/>
            <person name="Zhang J."/>
            <person name="Zhang L."/>
            <person name="Zhou C."/>
            <person name="Zhu D."/>
            <person name="Muzny D."/>
            <person name="Worley K."/>
            <person name="Gibbs R."/>
        </authorList>
    </citation>
    <scope>NUCLEOTIDE SEQUENCE [LARGE SCALE GENOMIC DNA]</scope>
    <source>
        <strain evidence="2 3">ATCC 49957</strain>
    </source>
</reference>
<feature type="region of interest" description="Disordered" evidence="1">
    <location>
        <begin position="92"/>
        <end position="171"/>
    </location>
</feature>
<dbReference type="RefSeq" id="WP_007004985.1">
    <property type="nucleotide sequence ID" value="NZ_GG770780.1"/>
</dbReference>
<organism evidence="2 3">
    <name type="scientific">Pseudoroseomonas cervicalis ATCC 49957</name>
    <dbReference type="NCBI Taxonomy" id="525371"/>
    <lineage>
        <taxon>Bacteria</taxon>
        <taxon>Pseudomonadati</taxon>
        <taxon>Pseudomonadota</taxon>
        <taxon>Alphaproteobacteria</taxon>
        <taxon>Acetobacterales</taxon>
        <taxon>Roseomonadaceae</taxon>
        <taxon>Roseomonas</taxon>
    </lineage>
</organism>
<comment type="caution">
    <text evidence="2">The sequence shown here is derived from an EMBL/GenBank/DDBJ whole genome shotgun (WGS) entry which is preliminary data.</text>
</comment>
<evidence type="ECO:0000256" key="1">
    <source>
        <dbReference type="SAM" id="MobiDB-lite"/>
    </source>
</evidence>
<accession>D5RL01</accession>
<keyword evidence="3" id="KW-1185">Reference proteome</keyword>
<evidence type="ECO:0000313" key="3">
    <source>
        <dbReference type="Proteomes" id="UP000005324"/>
    </source>
</evidence>
<evidence type="ECO:0000313" key="2">
    <source>
        <dbReference type="EMBL" id="EFH12027.1"/>
    </source>
</evidence>
<dbReference type="HOGENOM" id="CLU_111467_0_0_5"/>
<proteinExistence type="predicted"/>
<dbReference type="OrthoDB" id="7210901at2"/>
<protein>
    <submittedName>
        <fullName evidence="2">Uncharacterized protein</fullName>
    </submittedName>
</protein>